<dbReference type="GO" id="GO:0016020">
    <property type="term" value="C:membrane"/>
    <property type="evidence" value="ECO:0007669"/>
    <property type="project" value="UniProtKB-SubCell"/>
</dbReference>
<dbReference type="GeneID" id="119726933"/>
<dbReference type="OrthoDB" id="10055255at2759"/>
<evidence type="ECO:0000256" key="2">
    <source>
        <dbReference type="ARBA" id="ARBA00022692"/>
    </source>
</evidence>
<dbReference type="PANTHER" id="PTHR45698:SF1">
    <property type="entry name" value="TRACE AMINE-ASSOCIATED RECEPTOR 13C-LIKE"/>
    <property type="match status" value="1"/>
</dbReference>
<comment type="similarity">
    <text evidence="5">Belongs to the G-protein coupled receptor 1 family.</text>
</comment>
<keyword evidence="5" id="KW-0675">Receptor</keyword>
<protein>
    <recommendedName>
        <fullName evidence="7">G-protein coupled receptors family 1 profile domain-containing protein</fullName>
    </recommendedName>
</protein>
<feature type="domain" description="G-protein coupled receptors family 1 profile" evidence="7">
    <location>
        <begin position="94"/>
        <end position="359"/>
    </location>
</feature>
<evidence type="ECO:0000259" key="7">
    <source>
        <dbReference type="PROSITE" id="PS50262"/>
    </source>
</evidence>
<reference evidence="8" key="1">
    <citation type="submission" date="2022-11" db="UniProtKB">
        <authorList>
            <consortium name="EnsemblMetazoa"/>
        </authorList>
    </citation>
    <scope>IDENTIFICATION</scope>
</reference>
<dbReference type="SUPFAM" id="SSF81321">
    <property type="entry name" value="Family A G protein-coupled receptor-like"/>
    <property type="match status" value="1"/>
</dbReference>
<dbReference type="PRINTS" id="PR00237">
    <property type="entry name" value="GPCRRHODOPSN"/>
</dbReference>
<dbReference type="PANTHER" id="PTHR45698">
    <property type="entry name" value="TRACE AMINE-ASSOCIATED RECEPTOR 19N-RELATED"/>
    <property type="match status" value="1"/>
</dbReference>
<keyword evidence="5" id="KW-0807">Transducer</keyword>
<evidence type="ECO:0000256" key="4">
    <source>
        <dbReference type="ARBA" id="ARBA00023136"/>
    </source>
</evidence>
<evidence type="ECO:0000256" key="5">
    <source>
        <dbReference type="RuleBase" id="RU000688"/>
    </source>
</evidence>
<keyword evidence="4 6" id="KW-0472">Membrane</keyword>
<dbReference type="InterPro" id="IPR000276">
    <property type="entry name" value="GPCR_Rhodpsn"/>
</dbReference>
<keyword evidence="2 5" id="KW-0812">Transmembrane</keyword>
<name>A0A913ZU11_PATMI</name>
<feature type="transmembrane region" description="Helical" evidence="6">
    <location>
        <begin position="82"/>
        <end position="105"/>
    </location>
</feature>
<feature type="transmembrane region" description="Helical" evidence="6">
    <location>
        <begin position="190"/>
        <end position="213"/>
    </location>
</feature>
<dbReference type="PROSITE" id="PS50262">
    <property type="entry name" value="G_PROTEIN_RECEP_F1_2"/>
    <property type="match status" value="1"/>
</dbReference>
<evidence type="ECO:0000313" key="8">
    <source>
        <dbReference type="EnsemblMetazoa" id="XP_038054705.1"/>
    </source>
</evidence>
<feature type="transmembrane region" description="Helical" evidence="6">
    <location>
        <begin position="150"/>
        <end position="169"/>
    </location>
</feature>
<evidence type="ECO:0000313" key="9">
    <source>
        <dbReference type="Proteomes" id="UP000887568"/>
    </source>
</evidence>
<dbReference type="InterPro" id="IPR017452">
    <property type="entry name" value="GPCR_Rhodpsn_7TM"/>
</dbReference>
<feature type="transmembrane region" description="Helical" evidence="6">
    <location>
        <begin position="117"/>
        <end position="138"/>
    </location>
</feature>
<dbReference type="Pfam" id="PF00001">
    <property type="entry name" value="7tm_1"/>
    <property type="match status" value="1"/>
</dbReference>
<evidence type="ECO:0000256" key="1">
    <source>
        <dbReference type="ARBA" id="ARBA00004370"/>
    </source>
</evidence>
<comment type="subcellular location">
    <subcellularLocation>
        <location evidence="1">Membrane</location>
    </subcellularLocation>
</comment>
<feature type="transmembrane region" description="Helical" evidence="6">
    <location>
        <begin position="345"/>
        <end position="363"/>
    </location>
</feature>
<dbReference type="Proteomes" id="UP000887568">
    <property type="component" value="Unplaced"/>
</dbReference>
<sequence length="419" mass="47096">MVFVLHSQKPFCCNKARIVNLNTETFIRTFPLCLLLCSETNNTIAATDIFANYVDMESRAENGTDAVQNSAADGAGLSSSQIIGVIAGLAGILGNGLVCFVMLRYRSAFNSITNKLTFHQSVIDFSLSVVMVATRLYTPWTELYCRFFRGWLYWGFANVSTYSLVLICFDRYVGVCHAAKYRQLFSVKRVKISMFFVWLLPSIFQLNMLLFHVNDGASCVAIWPEGYSNARKGFGIAAFTWEYFIPFLLIVITYSQTILALRKRLRAKAQHVATAPSTSHHNTANTTANKDPLYTAKVKLTVTFLVVAIFFVICWGPTSVTWFLFNFELLPGSYYSTLWHLGLETPLLCLNSCVNPVIYFVMYTHFRQHLIKAVCGRCKSNRVGDGSLENVSKRNPRLLLEASAKTEGRGQTKPIPINV</sequence>
<keyword evidence="9" id="KW-1185">Reference proteome</keyword>
<evidence type="ECO:0000256" key="3">
    <source>
        <dbReference type="ARBA" id="ARBA00022989"/>
    </source>
</evidence>
<dbReference type="AlphaFoldDB" id="A0A913ZU11"/>
<dbReference type="RefSeq" id="XP_038054705.1">
    <property type="nucleotide sequence ID" value="XM_038198777.1"/>
</dbReference>
<proteinExistence type="inferred from homology"/>
<dbReference type="PROSITE" id="PS00237">
    <property type="entry name" value="G_PROTEIN_RECEP_F1_1"/>
    <property type="match status" value="1"/>
</dbReference>
<keyword evidence="3 6" id="KW-1133">Transmembrane helix</keyword>
<dbReference type="OMA" id="REPMQPT"/>
<accession>A0A913ZU11</accession>
<dbReference type="Gene3D" id="1.20.1070.10">
    <property type="entry name" value="Rhodopsin 7-helix transmembrane proteins"/>
    <property type="match status" value="1"/>
</dbReference>
<organism evidence="8 9">
    <name type="scientific">Patiria miniata</name>
    <name type="common">Bat star</name>
    <name type="synonym">Asterina miniata</name>
    <dbReference type="NCBI Taxonomy" id="46514"/>
    <lineage>
        <taxon>Eukaryota</taxon>
        <taxon>Metazoa</taxon>
        <taxon>Echinodermata</taxon>
        <taxon>Eleutherozoa</taxon>
        <taxon>Asterozoa</taxon>
        <taxon>Asteroidea</taxon>
        <taxon>Valvatacea</taxon>
        <taxon>Valvatida</taxon>
        <taxon>Asterinidae</taxon>
        <taxon>Patiria</taxon>
    </lineage>
</organism>
<dbReference type="GO" id="GO:0004930">
    <property type="term" value="F:G protein-coupled receptor activity"/>
    <property type="evidence" value="ECO:0007669"/>
    <property type="project" value="UniProtKB-KW"/>
</dbReference>
<feature type="transmembrane region" description="Helical" evidence="6">
    <location>
        <begin position="233"/>
        <end position="254"/>
    </location>
</feature>
<evidence type="ECO:0000256" key="6">
    <source>
        <dbReference type="SAM" id="Phobius"/>
    </source>
</evidence>
<feature type="transmembrane region" description="Helical" evidence="6">
    <location>
        <begin position="300"/>
        <end position="325"/>
    </location>
</feature>
<keyword evidence="5" id="KW-0297">G-protein coupled receptor</keyword>
<dbReference type="EnsemblMetazoa" id="XM_038198777.1">
    <property type="protein sequence ID" value="XP_038054705.1"/>
    <property type="gene ID" value="LOC119726933"/>
</dbReference>
<dbReference type="CDD" id="cd00637">
    <property type="entry name" value="7tm_classA_rhodopsin-like"/>
    <property type="match status" value="1"/>
</dbReference>